<keyword evidence="2" id="KW-1185">Reference proteome</keyword>
<proteinExistence type="predicted"/>
<evidence type="ECO:0000256" key="1">
    <source>
        <dbReference type="SAM" id="MobiDB-lite"/>
    </source>
</evidence>
<evidence type="ECO:0000313" key="3">
    <source>
        <dbReference type="WBParaSite" id="ALUE_0000072601-mRNA-1"/>
    </source>
</evidence>
<sequence length="211" mass="24141">KHILVVPIVFCEKLSKKFYRAISNEKTITASKPVDNNDDIVDSDQQIAQESANPDEGDDRLLWADLQLAAICIVEVASRSALNTNDMLIFDQFVKKLELQLARLRGMNIDLKLESKTNRAHVDTSHVAKNEHEPKMDSPKERKVSDLLDANSLQNRWNKESYFSNSKIFSTRDPLSLILAYMPNPIFVDVVDFQVNLFRQFFNRGVIPVSF</sequence>
<protein>
    <submittedName>
        <fullName evidence="3">Rab3 GTPase-activating protein catalytic subunit</fullName>
    </submittedName>
</protein>
<dbReference type="WBParaSite" id="ALUE_0000072601-mRNA-1">
    <property type="protein sequence ID" value="ALUE_0000072601-mRNA-1"/>
    <property type="gene ID" value="ALUE_0000072601"/>
</dbReference>
<organism evidence="2 3">
    <name type="scientific">Ascaris lumbricoides</name>
    <name type="common">Giant roundworm</name>
    <dbReference type="NCBI Taxonomy" id="6252"/>
    <lineage>
        <taxon>Eukaryota</taxon>
        <taxon>Metazoa</taxon>
        <taxon>Ecdysozoa</taxon>
        <taxon>Nematoda</taxon>
        <taxon>Chromadorea</taxon>
        <taxon>Rhabditida</taxon>
        <taxon>Spirurina</taxon>
        <taxon>Ascaridomorpha</taxon>
        <taxon>Ascaridoidea</taxon>
        <taxon>Ascarididae</taxon>
        <taxon>Ascaris</taxon>
    </lineage>
</organism>
<dbReference type="AlphaFoldDB" id="A0A0M3HGT1"/>
<dbReference type="Proteomes" id="UP000036681">
    <property type="component" value="Unplaced"/>
</dbReference>
<accession>A0A0M3HGT1</accession>
<feature type="region of interest" description="Disordered" evidence="1">
    <location>
        <begin position="120"/>
        <end position="142"/>
    </location>
</feature>
<reference evidence="3" key="1">
    <citation type="submission" date="2017-02" db="UniProtKB">
        <authorList>
            <consortium name="WormBaseParasite"/>
        </authorList>
    </citation>
    <scope>IDENTIFICATION</scope>
</reference>
<name>A0A0M3HGT1_ASCLU</name>
<evidence type="ECO:0000313" key="2">
    <source>
        <dbReference type="Proteomes" id="UP000036681"/>
    </source>
</evidence>